<reference evidence="3" key="1">
    <citation type="submission" date="2022-11" db="UniProtKB">
        <authorList>
            <consortium name="WormBaseParasite"/>
        </authorList>
    </citation>
    <scope>IDENTIFICATION</scope>
</reference>
<dbReference type="WBParaSite" id="nRc.2.0.1.t32832-RA">
    <property type="protein sequence ID" value="nRc.2.0.1.t32832-RA"/>
    <property type="gene ID" value="nRc.2.0.1.g32832"/>
</dbReference>
<feature type="region of interest" description="Disordered" evidence="1">
    <location>
        <begin position="154"/>
        <end position="183"/>
    </location>
</feature>
<name>A0A915K3P1_ROMCU</name>
<sequence>MEETIEQVAKKFANLPDDGNQNQTMDADMQDYVDQTMDADMQDYVDQRAQTSSGSSSLEKIGIASERNLISTYNPRLRPTIPEIHAKIDLKTKMRNQAERLRKGNIQEVATLAILESMQRTMDKSTNVANIERAKAALREQEILEQLMKERAEHKLLDKDSENKNKKMQKRSWKKLRSKCESS</sequence>
<proteinExistence type="predicted"/>
<accession>A0A915K3P1</accession>
<dbReference type="AlphaFoldDB" id="A0A915K3P1"/>
<protein>
    <submittedName>
        <fullName evidence="3">Uncharacterized protein</fullName>
    </submittedName>
</protein>
<evidence type="ECO:0000313" key="3">
    <source>
        <dbReference type="WBParaSite" id="nRc.2.0.1.t32832-RA"/>
    </source>
</evidence>
<organism evidence="2 3">
    <name type="scientific">Romanomermis culicivorax</name>
    <name type="common">Nematode worm</name>
    <dbReference type="NCBI Taxonomy" id="13658"/>
    <lineage>
        <taxon>Eukaryota</taxon>
        <taxon>Metazoa</taxon>
        <taxon>Ecdysozoa</taxon>
        <taxon>Nematoda</taxon>
        <taxon>Enoplea</taxon>
        <taxon>Dorylaimia</taxon>
        <taxon>Mermithida</taxon>
        <taxon>Mermithoidea</taxon>
        <taxon>Mermithidae</taxon>
        <taxon>Romanomermis</taxon>
    </lineage>
</organism>
<evidence type="ECO:0000256" key="1">
    <source>
        <dbReference type="SAM" id="MobiDB-lite"/>
    </source>
</evidence>
<feature type="compositionally biased region" description="Basic and acidic residues" evidence="1">
    <location>
        <begin position="154"/>
        <end position="165"/>
    </location>
</feature>
<keyword evidence="2" id="KW-1185">Reference proteome</keyword>
<dbReference type="Proteomes" id="UP000887565">
    <property type="component" value="Unplaced"/>
</dbReference>
<evidence type="ECO:0000313" key="2">
    <source>
        <dbReference type="Proteomes" id="UP000887565"/>
    </source>
</evidence>
<feature type="compositionally biased region" description="Basic residues" evidence="1">
    <location>
        <begin position="166"/>
        <end position="177"/>
    </location>
</feature>